<dbReference type="AlphaFoldDB" id="A0A6M5YRJ6"/>
<organism evidence="2 3">
    <name type="scientific">Frigoriglobus tundricola</name>
    <dbReference type="NCBI Taxonomy" id="2774151"/>
    <lineage>
        <taxon>Bacteria</taxon>
        <taxon>Pseudomonadati</taxon>
        <taxon>Planctomycetota</taxon>
        <taxon>Planctomycetia</taxon>
        <taxon>Gemmatales</taxon>
        <taxon>Gemmataceae</taxon>
        <taxon>Frigoriglobus</taxon>
    </lineage>
</organism>
<accession>A0A6M5YRJ6</accession>
<evidence type="ECO:0000313" key="2">
    <source>
        <dbReference type="EMBL" id="QJW96054.1"/>
    </source>
</evidence>
<keyword evidence="1" id="KW-0812">Transmembrane</keyword>
<evidence type="ECO:0000256" key="1">
    <source>
        <dbReference type="SAM" id="Phobius"/>
    </source>
</evidence>
<protein>
    <submittedName>
        <fullName evidence="2">Uncharacterized protein</fullName>
    </submittedName>
</protein>
<keyword evidence="1" id="KW-1133">Transmembrane helix</keyword>
<dbReference type="PROSITE" id="PS51257">
    <property type="entry name" value="PROKAR_LIPOPROTEIN"/>
    <property type="match status" value="1"/>
</dbReference>
<feature type="transmembrane region" description="Helical" evidence="1">
    <location>
        <begin position="7"/>
        <end position="27"/>
    </location>
</feature>
<gene>
    <name evidence="2" type="ORF">FTUN_3608</name>
</gene>
<reference evidence="3" key="1">
    <citation type="submission" date="2020-05" db="EMBL/GenBank/DDBJ databases">
        <title>Frigoriglobus tundricola gen. nov., sp. nov., a psychrotolerant cellulolytic planctomycete of the family Gemmataceae with two divergent copies of 16S rRNA gene.</title>
        <authorList>
            <person name="Kulichevskaya I.S."/>
            <person name="Ivanova A.A."/>
            <person name="Naumoff D.G."/>
            <person name="Beletsky A.V."/>
            <person name="Rijpstra W.I.C."/>
            <person name="Sinninghe Damste J.S."/>
            <person name="Mardanov A.V."/>
            <person name="Ravin N.V."/>
            <person name="Dedysh S.N."/>
        </authorList>
    </citation>
    <scope>NUCLEOTIDE SEQUENCE [LARGE SCALE GENOMIC DNA]</scope>
    <source>
        <strain evidence="3">PL17</strain>
    </source>
</reference>
<dbReference type="RefSeq" id="WP_171471707.1">
    <property type="nucleotide sequence ID" value="NZ_CP053452.2"/>
</dbReference>
<dbReference type="EMBL" id="CP053452">
    <property type="protein sequence ID" value="QJW96054.1"/>
    <property type="molecule type" value="Genomic_DNA"/>
</dbReference>
<dbReference type="KEGG" id="ftj:FTUN_3608"/>
<keyword evidence="3" id="KW-1185">Reference proteome</keyword>
<proteinExistence type="predicted"/>
<evidence type="ECO:0000313" key="3">
    <source>
        <dbReference type="Proteomes" id="UP000503447"/>
    </source>
</evidence>
<keyword evidence="1" id="KW-0472">Membrane</keyword>
<name>A0A6M5YRJ6_9BACT</name>
<sequence>MWLIRSILQHPIAVLACFAVAFVVWLWRDSVSIGASGRDETVAQGTAVNNPNEVPLLVPPPPPPFPGKKWKNTQSSSADLLARLKPGMTRAEVDGLVGIPAPEDISPVTVADGKVTYQTAYDADLGAPSTIRPLQPTKNGAAQRSRTLVTLEFDATKPGHPLLSVTFPKPLY</sequence>
<dbReference type="Proteomes" id="UP000503447">
    <property type="component" value="Chromosome"/>
</dbReference>